<evidence type="ECO:0000259" key="1">
    <source>
        <dbReference type="Pfam" id="PF06985"/>
    </source>
</evidence>
<reference evidence="2 3" key="1">
    <citation type="submission" date="2017-07" db="EMBL/GenBank/DDBJ databases">
        <title>Genome sequence of the Sordaria macrospora wild type strain R19027.</title>
        <authorList>
            <person name="Nowrousian M."/>
            <person name="Teichert I."/>
            <person name="Kueck U."/>
        </authorList>
    </citation>
    <scope>NUCLEOTIDE SEQUENCE [LARGE SCALE GENOMIC DNA]</scope>
    <source>
        <strain evidence="2 3">R19027</strain>
        <tissue evidence="2">Mycelium</tissue>
    </source>
</reference>
<sequence length="296" mass="34111">MADFLKHLTIPELPTTYREDISASLALGISYIWIDSLCIIQDDEEDWTKEAALMKDVFKHCSVTLYATAAADSSQSNFRHRDPTDIPPVKVTLSDGAKKPTQSNFWLANAWSDLKSQDIGHSPLHSRAWVFQETKLSRRRIELVELILGSRIPKWPSNREIEELADELDHVYNFDEGQNVDSPIIRHPMVSYLEHPKGQADQRKIGIVDGMVRKSISFKKPDELSKHLRLFTLPILREEDWVGRQRVPCLLLCQTLDDFSAGNDVYQRVGRIYWLVEEDEPLEDLVTIPKRDVYII</sequence>
<protein>
    <recommendedName>
        <fullName evidence="1">Heterokaryon incompatibility domain-containing protein</fullName>
    </recommendedName>
</protein>
<dbReference type="EMBL" id="NMPR01000162">
    <property type="protein sequence ID" value="KAA8628811.1"/>
    <property type="molecule type" value="Genomic_DNA"/>
</dbReference>
<proteinExistence type="predicted"/>
<organism evidence="2 3">
    <name type="scientific">Sordaria macrospora</name>
    <dbReference type="NCBI Taxonomy" id="5147"/>
    <lineage>
        <taxon>Eukaryota</taxon>
        <taxon>Fungi</taxon>
        <taxon>Dikarya</taxon>
        <taxon>Ascomycota</taxon>
        <taxon>Pezizomycotina</taxon>
        <taxon>Sordariomycetes</taxon>
        <taxon>Sordariomycetidae</taxon>
        <taxon>Sordariales</taxon>
        <taxon>Sordariaceae</taxon>
        <taxon>Sordaria</taxon>
    </lineage>
</organism>
<dbReference type="InterPro" id="IPR010730">
    <property type="entry name" value="HET"/>
</dbReference>
<evidence type="ECO:0000313" key="2">
    <source>
        <dbReference type="EMBL" id="KAA8628811.1"/>
    </source>
</evidence>
<dbReference type="AlphaFoldDB" id="A0A8S8ZJC9"/>
<dbReference type="VEuPathDB" id="FungiDB:SMAC_05934"/>
<dbReference type="Pfam" id="PF06985">
    <property type="entry name" value="HET"/>
    <property type="match status" value="1"/>
</dbReference>
<comment type="caution">
    <text evidence="2">The sequence shown here is derived from an EMBL/GenBank/DDBJ whole genome shotgun (WGS) entry which is preliminary data.</text>
</comment>
<dbReference type="PANTHER" id="PTHR33112">
    <property type="entry name" value="DOMAIN PROTEIN, PUTATIVE-RELATED"/>
    <property type="match status" value="1"/>
</dbReference>
<gene>
    <name evidence="2" type="ORF">SMACR_05934</name>
</gene>
<feature type="domain" description="Heterokaryon incompatibility" evidence="1">
    <location>
        <begin position="12"/>
        <end position="133"/>
    </location>
</feature>
<accession>A0A8S8ZJC9</accession>
<dbReference type="Proteomes" id="UP000433876">
    <property type="component" value="Unassembled WGS sequence"/>
</dbReference>
<name>A0A8S8ZJC9_SORMA</name>
<evidence type="ECO:0000313" key="3">
    <source>
        <dbReference type="Proteomes" id="UP000433876"/>
    </source>
</evidence>
<dbReference type="PANTHER" id="PTHR33112:SF16">
    <property type="entry name" value="HETEROKARYON INCOMPATIBILITY DOMAIN-CONTAINING PROTEIN"/>
    <property type="match status" value="1"/>
</dbReference>